<sequence>MLRRLYILALDIGGVANAWAEGLRPDAPGLFPKPVRLVSQVEFWRMVYAQFSSRQALIHDDRDLSVIYDVVSLPSPSWKVSRPVADAAVAHYQGILERLATGPIDSLFLTGDARHVWEAWGRSLDPAVYRRASASVRAQRCLSDEFRAGLERANRYRDRMRRILRRGGVPEDLWALTLVESAFEVRARSPAGAVGIWQIVDWQRQRHMPRRRREDPRHDPLASTEAAAKILRHNYGLLKEWPLAVMAYHHGLSGTLRARSQVGSNDIAHIVENYDGPLFKFASRNYYTEFLAALEVAEGEGMNRPPAATPPPSASGRAFVGSVTSHKYHRPSCRWVRDIQRVKRLWFASAEEAAHRGYVPCGLCRPGRKVEREGPVSVAGE</sequence>
<comment type="caution">
    <text evidence="4">The sequence shown here is derived from an EMBL/GenBank/DDBJ whole genome shotgun (WGS) entry which is preliminary data.</text>
</comment>
<gene>
    <name evidence="4" type="ORF">A3F84_03560</name>
</gene>
<dbReference type="SUPFAM" id="SSF57884">
    <property type="entry name" value="Ada DNA repair protein, N-terminal domain (N-Ada 10)"/>
    <property type="match status" value="1"/>
</dbReference>
<name>A0A1F6CCV7_HANXR</name>
<dbReference type="InterPro" id="IPR023346">
    <property type="entry name" value="Lysozyme-like_dom_sf"/>
</dbReference>
<proteinExistence type="predicted"/>
<organism evidence="4 5">
    <name type="scientific">Handelsmanbacteria sp. (strain RIFCSPLOWO2_12_FULL_64_10)</name>
    <dbReference type="NCBI Taxonomy" id="1817868"/>
    <lineage>
        <taxon>Bacteria</taxon>
        <taxon>Candidatus Handelsmaniibacteriota</taxon>
    </lineage>
</organism>
<dbReference type="InterPro" id="IPR035451">
    <property type="entry name" value="Ada-like_dom_sf"/>
</dbReference>
<protein>
    <recommendedName>
        <fullName evidence="6">Transglycosylase SLT domain-containing protein</fullName>
    </recommendedName>
</protein>
<dbReference type="SUPFAM" id="SSF53955">
    <property type="entry name" value="Lysozyme-like"/>
    <property type="match status" value="1"/>
</dbReference>
<evidence type="ECO:0000313" key="4">
    <source>
        <dbReference type="EMBL" id="OGG46831.1"/>
    </source>
</evidence>
<dbReference type="Gene3D" id="1.10.530.10">
    <property type="match status" value="1"/>
</dbReference>
<dbReference type="Proteomes" id="UP000178606">
    <property type="component" value="Unassembled WGS sequence"/>
</dbReference>
<dbReference type="InterPro" id="IPR008258">
    <property type="entry name" value="Transglycosylase_SLT_dom_1"/>
</dbReference>
<dbReference type="InterPro" id="IPR004026">
    <property type="entry name" value="Ada_DNA_repair_Zn-bd"/>
</dbReference>
<evidence type="ECO:0000259" key="3">
    <source>
        <dbReference type="Pfam" id="PF02805"/>
    </source>
</evidence>
<evidence type="ECO:0000259" key="2">
    <source>
        <dbReference type="Pfam" id="PF01464"/>
    </source>
</evidence>
<dbReference type="Pfam" id="PF01464">
    <property type="entry name" value="SLT"/>
    <property type="match status" value="1"/>
</dbReference>
<dbReference type="GO" id="GO:0006355">
    <property type="term" value="P:regulation of DNA-templated transcription"/>
    <property type="evidence" value="ECO:0007669"/>
    <property type="project" value="InterPro"/>
</dbReference>
<evidence type="ECO:0008006" key="6">
    <source>
        <dbReference type="Google" id="ProtNLM"/>
    </source>
</evidence>
<dbReference type="GO" id="GO:0008270">
    <property type="term" value="F:zinc ion binding"/>
    <property type="evidence" value="ECO:0007669"/>
    <property type="project" value="InterPro"/>
</dbReference>
<dbReference type="Gene3D" id="3.40.10.10">
    <property type="entry name" value="DNA Methylphosphotriester Repair Domain"/>
    <property type="match status" value="1"/>
</dbReference>
<dbReference type="EMBL" id="MFKF01000283">
    <property type="protein sequence ID" value="OGG46831.1"/>
    <property type="molecule type" value="Genomic_DNA"/>
</dbReference>
<dbReference type="GO" id="GO:0003677">
    <property type="term" value="F:DNA binding"/>
    <property type="evidence" value="ECO:0007669"/>
    <property type="project" value="InterPro"/>
</dbReference>
<keyword evidence="1" id="KW-0010">Activator</keyword>
<dbReference type="GO" id="GO:0006281">
    <property type="term" value="P:DNA repair"/>
    <property type="evidence" value="ECO:0007669"/>
    <property type="project" value="InterPro"/>
</dbReference>
<reference evidence="4 5" key="1">
    <citation type="journal article" date="2016" name="Nat. Commun.">
        <title>Thousands of microbial genomes shed light on interconnected biogeochemical processes in an aquifer system.</title>
        <authorList>
            <person name="Anantharaman K."/>
            <person name="Brown C.T."/>
            <person name="Hug L.A."/>
            <person name="Sharon I."/>
            <person name="Castelle C.J."/>
            <person name="Probst A.J."/>
            <person name="Thomas B.C."/>
            <person name="Singh A."/>
            <person name="Wilkins M.J."/>
            <person name="Karaoz U."/>
            <person name="Brodie E.L."/>
            <person name="Williams K.H."/>
            <person name="Hubbard S.S."/>
            <person name="Banfield J.F."/>
        </authorList>
    </citation>
    <scope>NUCLEOTIDE SEQUENCE [LARGE SCALE GENOMIC DNA]</scope>
    <source>
        <strain evidence="5">RIFCSPLOWO2_12_FULL_64_10</strain>
    </source>
</reference>
<evidence type="ECO:0000256" key="1">
    <source>
        <dbReference type="ARBA" id="ARBA00023159"/>
    </source>
</evidence>
<evidence type="ECO:0000313" key="5">
    <source>
        <dbReference type="Proteomes" id="UP000178606"/>
    </source>
</evidence>
<accession>A0A1F6CCV7</accession>
<dbReference type="Pfam" id="PF02805">
    <property type="entry name" value="Ada_Zn_binding"/>
    <property type="match status" value="1"/>
</dbReference>
<feature type="domain" description="Transglycosylase SLT" evidence="2">
    <location>
        <begin position="167"/>
        <end position="269"/>
    </location>
</feature>
<dbReference type="GO" id="GO:0008168">
    <property type="term" value="F:methyltransferase activity"/>
    <property type="evidence" value="ECO:0007669"/>
    <property type="project" value="InterPro"/>
</dbReference>
<dbReference type="AlphaFoldDB" id="A0A1F6CCV7"/>
<feature type="domain" description="Ada DNA repair metal-binding" evidence="3">
    <location>
        <begin position="312"/>
        <end position="366"/>
    </location>
</feature>